<proteinExistence type="predicted"/>
<name>A0A8D2Q602_VARKO</name>
<reference evidence="1" key="1">
    <citation type="submission" date="2025-08" db="UniProtKB">
        <authorList>
            <consortium name="Ensembl"/>
        </authorList>
    </citation>
    <scope>IDENTIFICATION</scope>
</reference>
<evidence type="ECO:0000313" key="2">
    <source>
        <dbReference type="Proteomes" id="UP000694545"/>
    </source>
</evidence>
<dbReference type="AlphaFoldDB" id="A0A8D2Q602"/>
<protein>
    <submittedName>
        <fullName evidence="1">Uncharacterized protein</fullName>
    </submittedName>
</protein>
<dbReference type="Proteomes" id="UP000694545">
    <property type="component" value="Unplaced"/>
</dbReference>
<sequence>PASRKAPQLTGRSVPPSMAESFILSGYRRPGYTVAQCLLSAFRPTNETGNFWTHFLYAPLTPGPAPSW</sequence>
<reference evidence="1" key="2">
    <citation type="submission" date="2025-09" db="UniProtKB">
        <authorList>
            <consortium name="Ensembl"/>
        </authorList>
    </citation>
    <scope>IDENTIFICATION</scope>
</reference>
<accession>A0A8D2Q602</accession>
<dbReference type="Ensembl" id="ENSVKKT00000022670.1">
    <property type="protein sequence ID" value="ENSVKKP00000022120.1"/>
    <property type="gene ID" value="ENSVKKG00000014766.1"/>
</dbReference>
<evidence type="ECO:0000313" key="1">
    <source>
        <dbReference type="Ensembl" id="ENSVKKP00000022120.1"/>
    </source>
</evidence>
<organism evidence="1 2">
    <name type="scientific">Varanus komodoensis</name>
    <name type="common">Komodo dragon</name>
    <dbReference type="NCBI Taxonomy" id="61221"/>
    <lineage>
        <taxon>Eukaryota</taxon>
        <taxon>Metazoa</taxon>
        <taxon>Chordata</taxon>
        <taxon>Craniata</taxon>
        <taxon>Vertebrata</taxon>
        <taxon>Euteleostomi</taxon>
        <taxon>Lepidosauria</taxon>
        <taxon>Squamata</taxon>
        <taxon>Bifurcata</taxon>
        <taxon>Unidentata</taxon>
        <taxon>Episquamata</taxon>
        <taxon>Toxicofera</taxon>
        <taxon>Anguimorpha</taxon>
        <taxon>Paleoanguimorpha</taxon>
        <taxon>Varanoidea</taxon>
        <taxon>Varanidae</taxon>
        <taxon>Varanus</taxon>
    </lineage>
</organism>
<keyword evidence="2" id="KW-1185">Reference proteome</keyword>